<feature type="compositionally biased region" description="Basic and acidic residues" evidence="1">
    <location>
        <begin position="230"/>
        <end position="240"/>
    </location>
</feature>
<feature type="compositionally biased region" description="Polar residues" evidence="1">
    <location>
        <begin position="218"/>
        <end position="228"/>
    </location>
</feature>
<feature type="transmembrane region" description="Helical" evidence="2">
    <location>
        <begin position="177"/>
        <end position="202"/>
    </location>
</feature>
<feature type="compositionally biased region" description="Polar residues" evidence="1">
    <location>
        <begin position="23"/>
        <end position="40"/>
    </location>
</feature>
<sequence length="428" mass="46067">MSVELHNKKISVKPGFGRKLETPTFNKTKTSSAGGADSSVFSNTTTLNRTSLKDSASQSISTSTLNKSLSTSYTSSSSSVFKSRSANFVPGNHFLGVSDYVRDRNDVRTGITTGIGYDASVGGYRSGKHDLELFTGGLTQASERRMMQRAGMVDLSKLGQINFGGSNNSGSSGKTSWLAKLGIGLGIAGVAVGGGVAIANLVKTNKAKKAAKNEDNISKLNNTNSTPKSEPVKTKDNTEEIKGIQTSTNPTVQSLQSVKTSQECKNIVSQLTEQQQTVNNTIELNKNNLAEATKGKESAQTSLDTATQGISTEKQNIQKQEGTITKLQSQLSQLDPNSENYSEMKAQLEQQIKEAETAKADSETNLKNYEQQRDNAQNSISQFDREISSINTDLSSLNAEKTEIDKGIEYANKKADELSAKENQDKKA</sequence>
<feature type="compositionally biased region" description="Polar residues" evidence="1">
    <location>
        <begin position="298"/>
        <end position="317"/>
    </location>
</feature>
<name>A0A9D9DN53_9BACT</name>
<evidence type="ECO:0000256" key="2">
    <source>
        <dbReference type="SAM" id="Phobius"/>
    </source>
</evidence>
<feature type="region of interest" description="Disordered" evidence="1">
    <location>
        <begin position="292"/>
        <end position="317"/>
    </location>
</feature>
<dbReference type="AlphaFoldDB" id="A0A9D9DN53"/>
<dbReference type="Gene3D" id="1.10.287.1490">
    <property type="match status" value="1"/>
</dbReference>
<reference evidence="3" key="1">
    <citation type="submission" date="2020-10" db="EMBL/GenBank/DDBJ databases">
        <authorList>
            <person name="Gilroy R."/>
        </authorList>
    </citation>
    <scope>NUCLEOTIDE SEQUENCE</scope>
    <source>
        <strain evidence="3">10192</strain>
    </source>
</reference>
<keyword evidence="2" id="KW-0812">Transmembrane</keyword>
<gene>
    <name evidence="3" type="ORF">IAC76_04485</name>
</gene>
<comment type="caution">
    <text evidence="3">The sequence shown here is derived from an EMBL/GenBank/DDBJ whole genome shotgun (WGS) entry which is preliminary data.</text>
</comment>
<protein>
    <submittedName>
        <fullName evidence="3">Uncharacterized protein</fullName>
    </submittedName>
</protein>
<keyword evidence="2" id="KW-1133">Transmembrane helix</keyword>
<feature type="region of interest" description="Disordered" evidence="1">
    <location>
        <begin position="208"/>
        <end position="240"/>
    </location>
</feature>
<dbReference type="Proteomes" id="UP000823632">
    <property type="component" value="Unassembled WGS sequence"/>
</dbReference>
<evidence type="ECO:0000313" key="3">
    <source>
        <dbReference type="EMBL" id="MBO8430623.1"/>
    </source>
</evidence>
<evidence type="ECO:0000313" key="4">
    <source>
        <dbReference type="Proteomes" id="UP000823632"/>
    </source>
</evidence>
<keyword evidence="2" id="KW-0472">Membrane</keyword>
<proteinExistence type="predicted"/>
<evidence type="ECO:0000256" key="1">
    <source>
        <dbReference type="SAM" id="MobiDB-lite"/>
    </source>
</evidence>
<reference evidence="3" key="2">
    <citation type="journal article" date="2021" name="PeerJ">
        <title>Extensive microbial diversity within the chicken gut microbiome revealed by metagenomics and culture.</title>
        <authorList>
            <person name="Gilroy R."/>
            <person name="Ravi A."/>
            <person name="Getino M."/>
            <person name="Pursley I."/>
            <person name="Horton D.L."/>
            <person name="Alikhan N.F."/>
            <person name="Baker D."/>
            <person name="Gharbi K."/>
            <person name="Hall N."/>
            <person name="Watson M."/>
            <person name="Adriaenssens E.M."/>
            <person name="Foster-Nyarko E."/>
            <person name="Jarju S."/>
            <person name="Secka A."/>
            <person name="Antonio M."/>
            <person name="Oren A."/>
            <person name="Chaudhuri R.R."/>
            <person name="La Ragione R."/>
            <person name="Hildebrand F."/>
            <person name="Pallen M.J."/>
        </authorList>
    </citation>
    <scope>NUCLEOTIDE SEQUENCE</scope>
    <source>
        <strain evidence="3">10192</strain>
    </source>
</reference>
<accession>A0A9D9DN53</accession>
<organism evidence="3 4">
    <name type="scientific">Candidatus Scatousia excrementipullorum</name>
    <dbReference type="NCBI Taxonomy" id="2840936"/>
    <lineage>
        <taxon>Bacteria</taxon>
        <taxon>Candidatus Scatousia</taxon>
    </lineage>
</organism>
<dbReference type="EMBL" id="JADIND010000094">
    <property type="protein sequence ID" value="MBO8430623.1"/>
    <property type="molecule type" value="Genomic_DNA"/>
</dbReference>
<feature type="region of interest" description="Disordered" evidence="1">
    <location>
        <begin position="15"/>
        <end position="40"/>
    </location>
</feature>